<dbReference type="RefSeq" id="WP_285965787.1">
    <property type="nucleotide sequence ID" value="NZ_CP127294.1"/>
</dbReference>
<reference evidence="3 4" key="1">
    <citation type="submission" date="2023-06" db="EMBL/GenBank/DDBJ databases">
        <authorList>
            <person name="Oyuntsetseg B."/>
            <person name="Kim S.B."/>
        </authorList>
    </citation>
    <scope>NUCLEOTIDE SEQUENCE [LARGE SCALE GENOMIC DNA]</scope>
    <source>
        <strain evidence="3 4">2-15</strain>
    </source>
</reference>
<dbReference type="NCBIfam" id="NF004531">
    <property type="entry name" value="PRK05878.1"/>
    <property type="match status" value="1"/>
</dbReference>
<feature type="domain" description="PEP-utilising enzyme mobile" evidence="1">
    <location>
        <begin position="379"/>
        <end position="446"/>
    </location>
</feature>
<keyword evidence="4" id="KW-1185">Reference proteome</keyword>
<dbReference type="EMBL" id="CP127294">
    <property type="protein sequence ID" value="WIX75010.1"/>
    <property type="molecule type" value="Genomic_DNA"/>
</dbReference>
<dbReference type="SUPFAM" id="SSF56059">
    <property type="entry name" value="Glutathione synthetase ATP-binding domain-like"/>
    <property type="match status" value="1"/>
</dbReference>
<dbReference type="InterPro" id="IPR010121">
    <property type="entry name" value="Pyruvate_phosphate_dikinase"/>
</dbReference>
<sequence>MTTTALPESTETVLPLDGTRPLGRDLVGGKAHSLNRMRSLGLPVPPAFAITVDVCTAYHAGGTLPDAVWAQVLDHLAHLEERTGRRFGGPGWPLLVSVRSGAARSMPGMMDTVLNLGLTQELRDALAEQSGDPAWAADTWERFERSYSGIVGGPPPADPREQLRAAIGAVFRSWFSPRAVSYREHHGITDLGGTAVTVQAMAFGNRDAESGTGVLFSRDPGTGEPDVYGEWLARAQGEDVVSGERTPARLDELARTQPGNHRELLRLAGVLEREYRDMVDVEFTIESGTLYVLQARAGKRTPGAAARIAVDLVGEGLIDTDTALTRVTPAQATQLLETAGAAEGVELARGTSAGPGLGVGRVVTDPDEALDASDDGTAVVLVRPFTSPEDVPAMFAAAAVVTEHGGSTSHAALVCREAGIPCVVGCGDGTVDALRGRLVTVDGTTGAVLDGDRASGAGTTVDGPAATLTEWATARTGGDGALPELLALVHSKVGGRE</sequence>
<dbReference type="SUPFAM" id="SSF52009">
    <property type="entry name" value="Phosphohistidine domain"/>
    <property type="match status" value="1"/>
</dbReference>
<organism evidence="3 4">
    <name type="scientific">Amycolatopsis carbonis</name>
    <dbReference type="NCBI Taxonomy" id="715471"/>
    <lineage>
        <taxon>Bacteria</taxon>
        <taxon>Bacillati</taxon>
        <taxon>Actinomycetota</taxon>
        <taxon>Actinomycetes</taxon>
        <taxon>Pseudonocardiales</taxon>
        <taxon>Pseudonocardiaceae</taxon>
        <taxon>Amycolatopsis</taxon>
    </lineage>
</organism>
<dbReference type="InterPro" id="IPR036637">
    <property type="entry name" value="Phosphohistidine_dom_sf"/>
</dbReference>
<dbReference type="AlphaFoldDB" id="A0A9Y2MNM8"/>
<dbReference type="Gene3D" id="3.50.30.10">
    <property type="entry name" value="Phosphohistidine domain"/>
    <property type="match status" value="1"/>
</dbReference>
<dbReference type="PANTHER" id="PTHR22931">
    <property type="entry name" value="PHOSPHOENOLPYRUVATE DIKINASE-RELATED"/>
    <property type="match status" value="1"/>
</dbReference>
<dbReference type="EC" id="2.7.9.1" evidence="3"/>
<name>A0A9Y2MNM8_9PSEU</name>
<dbReference type="PANTHER" id="PTHR22931:SF9">
    <property type="entry name" value="PYRUVATE, PHOSPHATE DIKINASE 1, CHLOROPLASTIC"/>
    <property type="match status" value="1"/>
</dbReference>
<evidence type="ECO:0000313" key="4">
    <source>
        <dbReference type="Proteomes" id="UP001236014"/>
    </source>
</evidence>
<dbReference type="KEGG" id="acab:QRX50_25970"/>
<dbReference type="GO" id="GO:0050242">
    <property type="term" value="F:pyruvate, phosphate dikinase activity"/>
    <property type="evidence" value="ECO:0007669"/>
    <property type="project" value="UniProtKB-EC"/>
</dbReference>
<dbReference type="GO" id="GO:0005524">
    <property type="term" value="F:ATP binding"/>
    <property type="evidence" value="ECO:0007669"/>
    <property type="project" value="InterPro"/>
</dbReference>
<keyword evidence="3" id="KW-0670">Pyruvate</keyword>
<dbReference type="Gene3D" id="1.10.189.10">
    <property type="entry name" value="Pyruvate Phosphate Dikinase, domain 2"/>
    <property type="match status" value="1"/>
</dbReference>
<dbReference type="Pfam" id="PF01326">
    <property type="entry name" value="PPDK_N"/>
    <property type="match status" value="1"/>
</dbReference>
<keyword evidence="3" id="KW-0808">Transferase</keyword>
<evidence type="ECO:0000313" key="3">
    <source>
        <dbReference type="EMBL" id="WIX75010.1"/>
    </source>
</evidence>
<dbReference type="Gene3D" id="3.30.1490.20">
    <property type="entry name" value="ATP-grasp fold, A domain"/>
    <property type="match status" value="1"/>
</dbReference>
<dbReference type="Gene3D" id="3.30.470.20">
    <property type="entry name" value="ATP-grasp fold, B domain"/>
    <property type="match status" value="1"/>
</dbReference>
<dbReference type="Proteomes" id="UP001236014">
    <property type="component" value="Chromosome"/>
</dbReference>
<dbReference type="InterPro" id="IPR013815">
    <property type="entry name" value="ATP_grasp_subdomain_1"/>
</dbReference>
<protein>
    <submittedName>
        <fullName evidence="3">Pyruvate, phosphate dikinase</fullName>
        <ecNumber evidence="3">2.7.9.1</ecNumber>
    </submittedName>
</protein>
<accession>A0A9Y2MNM8</accession>
<dbReference type="InterPro" id="IPR008279">
    <property type="entry name" value="PEP-util_enz_mobile_dom"/>
</dbReference>
<feature type="domain" description="Pyruvate phosphate dikinase AMP/ATP-binding" evidence="2">
    <location>
        <begin position="63"/>
        <end position="249"/>
    </location>
</feature>
<dbReference type="Pfam" id="PF00391">
    <property type="entry name" value="PEP-utilizers"/>
    <property type="match status" value="1"/>
</dbReference>
<gene>
    <name evidence="3" type="ORF">QRX50_25970</name>
</gene>
<dbReference type="GO" id="GO:0016301">
    <property type="term" value="F:kinase activity"/>
    <property type="evidence" value="ECO:0007669"/>
    <property type="project" value="InterPro"/>
</dbReference>
<dbReference type="InterPro" id="IPR002192">
    <property type="entry name" value="PPDK_AMP/ATP-bd"/>
</dbReference>
<proteinExistence type="predicted"/>
<evidence type="ECO:0000259" key="1">
    <source>
        <dbReference type="Pfam" id="PF00391"/>
    </source>
</evidence>
<evidence type="ECO:0000259" key="2">
    <source>
        <dbReference type="Pfam" id="PF01326"/>
    </source>
</evidence>